<feature type="transmembrane region" description="Helical" evidence="1">
    <location>
        <begin position="258"/>
        <end position="281"/>
    </location>
</feature>
<dbReference type="AlphaFoldDB" id="A0A9K3KDD5"/>
<dbReference type="OrthoDB" id="496634at2759"/>
<gene>
    <name evidence="2" type="ORF">IV203_023051</name>
</gene>
<evidence type="ECO:0000313" key="2">
    <source>
        <dbReference type="EMBL" id="KAG7341100.1"/>
    </source>
</evidence>
<keyword evidence="3" id="KW-1185">Reference proteome</keyword>
<reference evidence="2" key="2">
    <citation type="submission" date="2021-04" db="EMBL/GenBank/DDBJ databases">
        <authorList>
            <person name="Podell S."/>
        </authorList>
    </citation>
    <scope>NUCLEOTIDE SEQUENCE</scope>
    <source>
        <strain evidence="2">Hildebrandi</strain>
    </source>
</reference>
<protein>
    <submittedName>
        <fullName evidence="2">Uncharacterized protein</fullName>
    </submittedName>
</protein>
<feature type="transmembrane region" description="Helical" evidence="1">
    <location>
        <begin position="221"/>
        <end position="246"/>
    </location>
</feature>
<keyword evidence="1" id="KW-0472">Membrane</keyword>
<evidence type="ECO:0000313" key="3">
    <source>
        <dbReference type="Proteomes" id="UP000693970"/>
    </source>
</evidence>
<feature type="transmembrane region" description="Helical" evidence="1">
    <location>
        <begin position="145"/>
        <end position="164"/>
    </location>
</feature>
<reference evidence="2" key="1">
    <citation type="journal article" date="2021" name="Sci. Rep.">
        <title>Diploid genomic architecture of Nitzschia inconspicua, an elite biomass production diatom.</title>
        <authorList>
            <person name="Oliver A."/>
            <person name="Podell S."/>
            <person name="Pinowska A."/>
            <person name="Traller J.C."/>
            <person name="Smith S.R."/>
            <person name="McClure R."/>
            <person name="Beliaev A."/>
            <person name="Bohutskyi P."/>
            <person name="Hill E.A."/>
            <person name="Rabines A."/>
            <person name="Zheng H."/>
            <person name="Allen L.Z."/>
            <person name="Kuo A."/>
            <person name="Grigoriev I.V."/>
            <person name="Allen A.E."/>
            <person name="Hazlebeck D."/>
            <person name="Allen E.E."/>
        </authorList>
    </citation>
    <scope>NUCLEOTIDE SEQUENCE</scope>
    <source>
        <strain evidence="2">Hildebrandi</strain>
    </source>
</reference>
<comment type="caution">
    <text evidence="2">The sequence shown here is derived from an EMBL/GenBank/DDBJ whole genome shotgun (WGS) entry which is preliminary data.</text>
</comment>
<name>A0A9K3KDD5_9STRA</name>
<keyword evidence="1" id="KW-1133">Transmembrane helix</keyword>
<organism evidence="2 3">
    <name type="scientific">Nitzschia inconspicua</name>
    <dbReference type="NCBI Taxonomy" id="303405"/>
    <lineage>
        <taxon>Eukaryota</taxon>
        <taxon>Sar</taxon>
        <taxon>Stramenopiles</taxon>
        <taxon>Ochrophyta</taxon>
        <taxon>Bacillariophyta</taxon>
        <taxon>Bacillariophyceae</taxon>
        <taxon>Bacillariophycidae</taxon>
        <taxon>Bacillariales</taxon>
        <taxon>Bacillariaceae</taxon>
        <taxon>Nitzschia</taxon>
    </lineage>
</organism>
<sequence length="296" mass="33653">MDYYFKEDFHYKLFFASSPNLYGSDSIHSNSQLNHSVHEINPSIHPPSIMTSIKKSSSKSNSLLDIPILNTTTAIALWLAVTTVVPLKLSSSRPNALGIAILGFNNLNILIAFCEIVLGNYITVIQQDFRKFQQQYPGQRRYQAAFAYLLYPLSLRTVLSGRVWSQMWSTYSLWDPSYSNPESFGFFIDVGNGWSTIVPCLLWNVAILCPQWIHSNELDTLVGFVGACSYWQVLYGTIIYLLSFVWNKRYQGNPLAEVLGFVGVSNGIWFVFPLFALYASYQMLLHKDCTRVFLVS</sequence>
<accession>A0A9K3KDD5</accession>
<feature type="transmembrane region" description="Helical" evidence="1">
    <location>
        <begin position="184"/>
        <end position="209"/>
    </location>
</feature>
<keyword evidence="1" id="KW-0812">Transmembrane</keyword>
<dbReference type="Proteomes" id="UP000693970">
    <property type="component" value="Unassembled WGS sequence"/>
</dbReference>
<dbReference type="EMBL" id="JAGRRH010000026">
    <property type="protein sequence ID" value="KAG7341100.1"/>
    <property type="molecule type" value="Genomic_DNA"/>
</dbReference>
<evidence type="ECO:0000256" key="1">
    <source>
        <dbReference type="SAM" id="Phobius"/>
    </source>
</evidence>
<feature type="transmembrane region" description="Helical" evidence="1">
    <location>
        <begin position="63"/>
        <end position="85"/>
    </location>
</feature>
<proteinExistence type="predicted"/>
<feature type="transmembrane region" description="Helical" evidence="1">
    <location>
        <begin position="97"/>
        <end position="124"/>
    </location>
</feature>